<gene>
    <name evidence="1" type="ORF">SELMODRAFT_415562</name>
</gene>
<dbReference type="AlphaFoldDB" id="D8RWI7"/>
<evidence type="ECO:0000313" key="2">
    <source>
        <dbReference type="Proteomes" id="UP000001514"/>
    </source>
</evidence>
<dbReference type="HOGENOM" id="CLU_770299_0_0_1"/>
<dbReference type="Gramene" id="EFJ23669">
    <property type="protein sequence ID" value="EFJ23669"/>
    <property type="gene ID" value="SELMODRAFT_415562"/>
</dbReference>
<proteinExistence type="predicted"/>
<dbReference type="KEGG" id="smo:SELMODRAFT_415562"/>
<dbReference type="InParanoid" id="D8RWI7"/>
<reference evidence="1 2" key="1">
    <citation type="journal article" date="2011" name="Science">
        <title>The Selaginella genome identifies genetic changes associated with the evolution of vascular plants.</title>
        <authorList>
            <person name="Banks J.A."/>
            <person name="Nishiyama T."/>
            <person name="Hasebe M."/>
            <person name="Bowman J.L."/>
            <person name="Gribskov M."/>
            <person name="dePamphilis C."/>
            <person name="Albert V.A."/>
            <person name="Aono N."/>
            <person name="Aoyama T."/>
            <person name="Ambrose B.A."/>
            <person name="Ashton N.W."/>
            <person name="Axtell M.J."/>
            <person name="Barker E."/>
            <person name="Barker M.S."/>
            <person name="Bennetzen J.L."/>
            <person name="Bonawitz N.D."/>
            <person name="Chapple C."/>
            <person name="Cheng C."/>
            <person name="Correa L.G."/>
            <person name="Dacre M."/>
            <person name="DeBarry J."/>
            <person name="Dreyer I."/>
            <person name="Elias M."/>
            <person name="Engstrom E.M."/>
            <person name="Estelle M."/>
            <person name="Feng L."/>
            <person name="Finet C."/>
            <person name="Floyd S.K."/>
            <person name="Frommer W.B."/>
            <person name="Fujita T."/>
            <person name="Gramzow L."/>
            <person name="Gutensohn M."/>
            <person name="Harholt J."/>
            <person name="Hattori M."/>
            <person name="Heyl A."/>
            <person name="Hirai T."/>
            <person name="Hiwatashi Y."/>
            <person name="Ishikawa M."/>
            <person name="Iwata M."/>
            <person name="Karol K.G."/>
            <person name="Koehler B."/>
            <person name="Kolukisaoglu U."/>
            <person name="Kubo M."/>
            <person name="Kurata T."/>
            <person name="Lalonde S."/>
            <person name="Li K."/>
            <person name="Li Y."/>
            <person name="Litt A."/>
            <person name="Lyons E."/>
            <person name="Manning G."/>
            <person name="Maruyama T."/>
            <person name="Michael T.P."/>
            <person name="Mikami K."/>
            <person name="Miyazaki S."/>
            <person name="Morinaga S."/>
            <person name="Murata T."/>
            <person name="Mueller-Roeber B."/>
            <person name="Nelson D.R."/>
            <person name="Obara M."/>
            <person name="Oguri Y."/>
            <person name="Olmstead R.G."/>
            <person name="Onodera N."/>
            <person name="Petersen B.L."/>
            <person name="Pils B."/>
            <person name="Prigge M."/>
            <person name="Rensing S.A."/>
            <person name="Riano-Pachon D.M."/>
            <person name="Roberts A.W."/>
            <person name="Sato Y."/>
            <person name="Scheller H.V."/>
            <person name="Schulz B."/>
            <person name="Schulz C."/>
            <person name="Shakirov E.V."/>
            <person name="Shibagaki N."/>
            <person name="Shinohara N."/>
            <person name="Shippen D.E."/>
            <person name="Soerensen I."/>
            <person name="Sotooka R."/>
            <person name="Sugimoto N."/>
            <person name="Sugita M."/>
            <person name="Sumikawa N."/>
            <person name="Tanurdzic M."/>
            <person name="Theissen G."/>
            <person name="Ulvskov P."/>
            <person name="Wakazuki S."/>
            <person name="Weng J.K."/>
            <person name="Willats W.W."/>
            <person name="Wipf D."/>
            <person name="Wolf P.G."/>
            <person name="Yang L."/>
            <person name="Zimmer A.D."/>
            <person name="Zhu Q."/>
            <person name="Mitros T."/>
            <person name="Hellsten U."/>
            <person name="Loque D."/>
            <person name="Otillar R."/>
            <person name="Salamov A."/>
            <person name="Schmutz J."/>
            <person name="Shapiro H."/>
            <person name="Lindquist E."/>
            <person name="Lucas S."/>
            <person name="Rokhsar D."/>
            <person name="Grigoriev I.V."/>
        </authorList>
    </citation>
    <scope>NUCLEOTIDE SEQUENCE [LARGE SCALE GENOMIC DNA]</scope>
</reference>
<keyword evidence="2" id="KW-1185">Reference proteome</keyword>
<evidence type="ECO:0000313" key="1">
    <source>
        <dbReference type="EMBL" id="EFJ23669.1"/>
    </source>
</evidence>
<name>D8RWI7_SELML</name>
<accession>D8RWI7</accession>
<organism evidence="2">
    <name type="scientific">Selaginella moellendorffii</name>
    <name type="common">Spikemoss</name>
    <dbReference type="NCBI Taxonomy" id="88036"/>
    <lineage>
        <taxon>Eukaryota</taxon>
        <taxon>Viridiplantae</taxon>
        <taxon>Streptophyta</taxon>
        <taxon>Embryophyta</taxon>
        <taxon>Tracheophyta</taxon>
        <taxon>Lycopodiopsida</taxon>
        <taxon>Selaginellales</taxon>
        <taxon>Selaginellaceae</taxon>
        <taxon>Selaginella</taxon>
    </lineage>
</organism>
<dbReference type="EMBL" id="GL377592">
    <property type="protein sequence ID" value="EFJ23669.1"/>
    <property type="molecule type" value="Genomic_DNA"/>
</dbReference>
<dbReference type="Proteomes" id="UP000001514">
    <property type="component" value="Unassembled WGS sequence"/>
</dbReference>
<sequence>MSVSLAASQDSILVSNMFGYVHGDLLLVAIGNQLGVLQSPGSIAVLHKVAHGVPLERALIVGEAKIEVQGCVSVSVVVGATNGIKCGVKLLQTPWKDEDGDESHLLYKRYKPLEKQMAVSKRLNVAKKIQSKMGSVLCKGLGPAPDLMVSRRPKICGFGWREEPELVAMTESTSTVTFMPERSDYQPQIDWSSLLLGVFASLSGETFKNRSTWVRAIKICARAMSMLKAPKLSLGQQPGKRGELLVLSKDFSSSVRVHKGSILKLKSVTRDVLMQLVAKHPVVTSLRCVGPPRVLVEKEIAQNTLPIYNGKFDLECIPHCGVLLGYAPKFWIVYDPTHSISYKVRDVDPSGVGEFVLVPM</sequence>
<protein>
    <submittedName>
        <fullName evidence="1">Uncharacterized protein</fullName>
    </submittedName>
</protein>